<dbReference type="Proteomes" id="UP000824219">
    <property type="component" value="Linkage Group LG01"/>
</dbReference>
<gene>
    <name evidence="2" type="ORF">KOW79_000877</name>
</gene>
<comment type="caution">
    <text evidence="2">The sequence shown here is derived from an EMBL/GenBank/DDBJ whole genome shotgun (WGS) entry which is preliminary data.</text>
</comment>
<dbReference type="AlphaFoldDB" id="A0A9D3SYK6"/>
<name>A0A9D3SYK6_9TELE</name>
<protein>
    <submittedName>
        <fullName evidence="2">Uncharacterized protein</fullName>
    </submittedName>
</protein>
<sequence length="110" mass="11934">MLLLLPWPTGRGRGGQGVEEEEEDLSEDAAGHKIRPVDSCCSREDGASAGWMELCQAWLHHAGMMLAGFPLEHEPVGRNHETLSSLSTRPGQGRARPLPQEHKAGGLTEN</sequence>
<organism evidence="2 3">
    <name type="scientific">Hemibagrus wyckioides</name>
    <dbReference type="NCBI Taxonomy" id="337641"/>
    <lineage>
        <taxon>Eukaryota</taxon>
        <taxon>Metazoa</taxon>
        <taxon>Chordata</taxon>
        <taxon>Craniata</taxon>
        <taxon>Vertebrata</taxon>
        <taxon>Euteleostomi</taxon>
        <taxon>Actinopterygii</taxon>
        <taxon>Neopterygii</taxon>
        <taxon>Teleostei</taxon>
        <taxon>Ostariophysi</taxon>
        <taxon>Siluriformes</taxon>
        <taxon>Bagridae</taxon>
        <taxon>Hemibagrus</taxon>
    </lineage>
</organism>
<feature type="compositionally biased region" description="Acidic residues" evidence="1">
    <location>
        <begin position="18"/>
        <end position="27"/>
    </location>
</feature>
<proteinExistence type="predicted"/>
<evidence type="ECO:0000313" key="3">
    <source>
        <dbReference type="Proteomes" id="UP000824219"/>
    </source>
</evidence>
<accession>A0A9D3SYK6</accession>
<feature type="region of interest" description="Disordered" evidence="1">
    <location>
        <begin position="75"/>
        <end position="110"/>
    </location>
</feature>
<keyword evidence="3" id="KW-1185">Reference proteome</keyword>
<dbReference type="EMBL" id="JAHKSW010000001">
    <property type="protein sequence ID" value="KAG7336184.1"/>
    <property type="molecule type" value="Genomic_DNA"/>
</dbReference>
<evidence type="ECO:0000313" key="2">
    <source>
        <dbReference type="EMBL" id="KAG7336184.1"/>
    </source>
</evidence>
<feature type="region of interest" description="Disordered" evidence="1">
    <location>
        <begin position="1"/>
        <end position="31"/>
    </location>
</feature>
<reference evidence="2 3" key="1">
    <citation type="submission" date="2021-06" db="EMBL/GenBank/DDBJ databases">
        <title>Chromosome-level genome assembly of the red-tail catfish (Hemibagrus wyckioides).</title>
        <authorList>
            <person name="Shao F."/>
        </authorList>
    </citation>
    <scope>NUCLEOTIDE SEQUENCE [LARGE SCALE GENOMIC DNA]</scope>
    <source>
        <strain evidence="2">EC202008001</strain>
        <tissue evidence="2">Blood</tissue>
    </source>
</reference>
<evidence type="ECO:0000256" key="1">
    <source>
        <dbReference type="SAM" id="MobiDB-lite"/>
    </source>
</evidence>